<proteinExistence type="predicted"/>
<evidence type="ECO:0000313" key="3">
    <source>
        <dbReference type="Proteomes" id="UP000800035"/>
    </source>
</evidence>
<evidence type="ECO:0000313" key="2">
    <source>
        <dbReference type="EMBL" id="KAF1950678.1"/>
    </source>
</evidence>
<feature type="compositionally biased region" description="Basic and acidic residues" evidence="1">
    <location>
        <begin position="140"/>
        <end position="156"/>
    </location>
</feature>
<organism evidence="2 3">
    <name type="scientific">Byssothecium circinans</name>
    <dbReference type="NCBI Taxonomy" id="147558"/>
    <lineage>
        <taxon>Eukaryota</taxon>
        <taxon>Fungi</taxon>
        <taxon>Dikarya</taxon>
        <taxon>Ascomycota</taxon>
        <taxon>Pezizomycotina</taxon>
        <taxon>Dothideomycetes</taxon>
        <taxon>Pleosporomycetidae</taxon>
        <taxon>Pleosporales</taxon>
        <taxon>Massarineae</taxon>
        <taxon>Massarinaceae</taxon>
        <taxon>Byssothecium</taxon>
    </lineage>
</organism>
<protein>
    <submittedName>
        <fullName evidence="2">Uncharacterized protein</fullName>
    </submittedName>
</protein>
<reference evidence="2" key="1">
    <citation type="journal article" date="2020" name="Stud. Mycol.">
        <title>101 Dothideomycetes genomes: a test case for predicting lifestyles and emergence of pathogens.</title>
        <authorList>
            <person name="Haridas S."/>
            <person name="Albert R."/>
            <person name="Binder M."/>
            <person name="Bloem J."/>
            <person name="Labutti K."/>
            <person name="Salamov A."/>
            <person name="Andreopoulos B."/>
            <person name="Baker S."/>
            <person name="Barry K."/>
            <person name="Bills G."/>
            <person name="Bluhm B."/>
            <person name="Cannon C."/>
            <person name="Castanera R."/>
            <person name="Culley D."/>
            <person name="Daum C."/>
            <person name="Ezra D."/>
            <person name="Gonzalez J."/>
            <person name="Henrissat B."/>
            <person name="Kuo A."/>
            <person name="Liang C."/>
            <person name="Lipzen A."/>
            <person name="Lutzoni F."/>
            <person name="Magnuson J."/>
            <person name="Mondo S."/>
            <person name="Nolan M."/>
            <person name="Ohm R."/>
            <person name="Pangilinan J."/>
            <person name="Park H.-J."/>
            <person name="Ramirez L."/>
            <person name="Alfaro M."/>
            <person name="Sun H."/>
            <person name="Tritt A."/>
            <person name="Yoshinaga Y."/>
            <person name="Zwiers L.-H."/>
            <person name="Turgeon B."/>
            <person name="Goodwin S."/>
            <person name="Spatafora J."/>
            <person name="Crous P."/>
            <person name="Grigoriev I."/>
        </authorList>
    </citation>
    <scope>NUCLEOTIDE SEQUENCE</scope>
    <source>
        <strain evidence="2">CBS 675.92</strain>
    </source>
</reference>
<dbReference type="AlphaFoldDB" id="A0A6A5TEC3"/>
<name>A0A6A5TEC3_9PLEO</name>
<dbReference type="Proteomes" id="UP000800035">
    <property type="component" value="Unassembled WGS sequence"/>
</dbReference>
<sequence>MDSLSLSQDEVKVEPPGSPLSWGCDIVHSHSTLYQTRDAIVPEVTKEWHRTKSLKTSSKCAPLRANAALSNPPSGQCFRSRTERDFYTADFRFTLACAKKKYDASRSSARRCARLSVHTRQGTSARLEVIETIGRRRRASDHNRTESDADGERATF</sequence>
<feature type="region of interest" description="Disordered" evidence="1">
    <location>
        <begin position="136"/>
        <end position="156"/>
    </location>
</feature>
<keyword evidence="3" id="KW-1185">Reference proteome</keyword>
<accession>A0A6A5TEC3</accession>
<evidence type="ECO:0000256" key="1">
    <source>
        <dbReference type="SAM" id="MobiDB-lite"/>
    </source>
</evidence>
<gene>
    <name evidence="2" type="ORF">CC80DRAFT_509457</name>
</gene>
<dbReference type="EMBL" id="ML977023">
    <property type="protein sequence ID" value="KAF1950678.1"/>
    <property type="molecule type" value="Genomic_DNA"/>
</dbReference>